<evidence type="ECO:0000256" key="11">
    <source>
        <dbReference type="NCBIfam" id="TIGR00260"/>
    </source>
</evidence>
<dbReference type="PROSITE" id="PS00165">
    <property type="entry name" value="DEHYDRATASE_SER_THR"/>
    <property type="match status" value="1"/>
</dbReference>
<accession>A0ABW2IJT0</accession>
<dbReference type="Pfam" id="PF00291">
    <property type="entry name" value="PALP"/>
    <property type="match status" value="1"/>
</dbReference>
<dbReference type="InterPro" id="IPR037158">
    <property type="entry name" value="Thr_synth_N_sf"/>
</dbReference>
<organism evidence="14 15">
    <name type="scientific">Hirschia litorea</name>
    <dbReference type="NCBI Taxonomy" id="1199156"/>
    <lineage>
        <taxon>Bacteria</taxon>
        <taxon>Pseudomonadati</taxon>
        <taxon>Pseudomonadota</taxon>
        <taxon>Alphaproteobacteria</taxon>
        <taxon>Hyphomonadales</taxon>
        <taxon>Hyphomonadaceae</taxon>
        <taxon>Hirschia</taxon>
    </lineage>
</organism>
<evidence type="ECO:0000256" key="9">
    <source>
        <dbReference type="ARBA" id="ARBA00023239"/>
    </source>
</evidence>
<evidence type="ECO:0000256" key="7">
    <source>
        <dbReference type="ARBA" id="ARBA00022697"/>
    </source>
</evidence>
<protein>
    <recommendedName>
        <fullName evidence="5 11">Threonine synthase</fullName>
        <ecNumber evidence="4 11">4.2.3.1</ecNumber>
    </recommendedName>
</protein>
<evidence type="ECO:0000256" key="10">
    <source>
        <dbReference type="ARBA" id="ARBA00049144"/>
    </source>
</evidence>
<dbReference type="Gene3D" id="3.90.1380.10">
    <property type="entry name" value="Threonine synthase, N-terminal domain"/>
    <property type="match status" value="1"/>
</dbReference>
<dbReference type="Pfam" id="PF24857">
    <property type="entry name" value="THR4_C"/>
    <property type="match status" value="1"/>
</dbReference>
<dbReference type="EMBL" id="JBHTBR010000002">
    <property type="protein sequence ID" value="MFC7291065.1"/>
    <property type="molecule type" value="Genomic_DNA"/>
</dbReference>
<dbReference type="PANTHER" id="PTHR42690">
    <property type="entry name" value="THREONINE SYNTHASE FAMILY MEMBER"/>
    <property type="match status" value="1"/>
</dbReference>
<keyword evidence="8" id="KW-0663">Pyridoxal phosphate</keyword>
<feature type="domain" description="Tryptophan synthase beta chain-like PALP" evidence="12">
    <location>
        <begin position="97"/>
        <end position="332"/>
    </location>
</feature>
<dbReference type="NCBIfam" id="TIGR00260">
    <property type="entry name" value="thrC"/>
    <property type="match status" value="1"/>
</dbReference>
<evidence type="ECO:0000313" key="15">
    <source>
        <dbReference type="Proteomes" id="UP001596492"/>
    </source>
</evidence>
<evidence type="ECO:0000259" key="12">
    <source>
        <dbReference type="Pfam" id="PF00291"/>
    </source>
</evidence>
<evidence type="ECO:0000259" key="13">
    <source>
        <dbReference type="Pfam" id="PF14821"/>
    </source>
</evidence>
<dbReference type="InterPro" id="IPR029144">
    <property type="entry name" value="Thr_synth_N"/>
</dbReference>
<comment type="similarity">
    <text evidence="3">Belongs to the threonine synthase family.</text>
</comment>
<dbReference type="Proteomes" id="UP001596492">
    <property type="component" value="Unassembled WGS sequence"/>
</dbReference>
<comment type="pathway">
    <text evidence="2">Amino-acid biosynthesis; L-threonine biosynthesis; L-threonine from L-aspartate: step 5/5.</text>
</comment>
<dbReference type="Gene3D" id="3.40.50.1100">
    <property type="match status" value="2"/>
</dbReference>
<name>A0ABW2IJT0_9PROT</name>
<dbReference type="Pfam" id="PF14821">
    <property type="entry name" value="Thr_synth_N"/>
    <property type="match status" value="1"/>
</dbReference>
<comment type="catalytic activity">
    <reaction evidence="10">
        <text>O-phospho-L-homoserine + H2O = L-threonine + phosphate</text>
        <dbReference type="Rhea" id="RHEA:10840"/>
        <dbReference type="ChEBI" id="CHEBI:15377"/>
        <dbReference type="ChEBI" id="CHEBI:43474"/>
        <dbReference type="ChEBI" id="CHEBI:57590"/>
        <dbReference type="ChEBI" id="CHEBI:57926"/>
        <dbReference type="EC" id="4.2.3.1"/>
    </reaction>
</comment>
<evidence type="ECO:0000256" key="2">
    <source>
        <dbReference type="ARBA" id="ARBA00004979"/>
    </source>
</evidence>
<evidence type="ECO:0000256" key="5">
    <source>
        <dbReference type="ARBA" id="ARBA00018679"/>
    </source>
</evidence>
<comment type="cofactor">
    <cofactor evidence="1">
        <name>pyridoxal 5'-phosphate</name>
        <dbReference type="ChEBI" id="CHEBI:597326"/>
    </cofactor>
</comment>
<evidence type="ECO:0000256" key="1">
    <source>
        <dbReference type="ARBA" id="ARBA00001933"/>
    </source>
</evidence>
<dbReference type="InterPro" id="IPR004450">
    <property type="entry name" value="Thr_synthase-like"/>
</dbReference>
<keyword evidence="15" id="KW-1185">Reference proteome</keyword>
<reference evidence="15" key="1">
    <citation type="journal article" date="2019" name="Int. J. Syst. Evol. Microbiol.">
        <title>The Global Catalogue of Microorganisms (GCM) 10K type strain sequencing project: providing services to taxonomists for standard genome sequencing and annotation.</title>
        <authorList>
            <consortium name="The Broad Institute Genomics Platform"/>
            <consortium name="The Broad Institute Genome Sequencing Center for Infectious Disease"/>
            <person name="Wu L."/>
            <person name="Ma J."/>
        </authorList>
    </citation>
    <scope>NUCLEOTIDE SEQUENCE [LARGE SCALE GENOMIC DNA]</scope>
    <source>
        <strain evidence="15">CCUG 51308</strain>
    </source>
</reference>
<dbReference type="InterPro" id="IPR051166">
    <property type="entry name" value="Threonine_Synthase"/>
</dbReference>
<evidence type="ECO:0000256" key="3">
    <source>
        <dbReference type="ARBA" id="ARBA00005517"/>
    </source>
</evidence>
<evidence type="ECO:0000313" key="14">
    <source>
        <dbReference type="EMBL" id="MFC7291065.1"/>
    </source>
</evidence>
<dbReference type="SUPFAM" id="SSF53686">
    <property type="entry name" value="Tryptophan synthase beta subunit-like PLP-dependent enzymes"/>
    <property type="match status" value="1"/>
</dbReference>
<feature type="domain" description="Threonine synthase N-terminal" evidence="13">
    <location>
        <begin position="2"/>
        <end position="76"/>
    </location>
</feature>
<dbReference type="InterPro" id="IPR001926">
    <property type="entry name" value="TrpB-like_PALP"/>
</dbReference>
<evidence type="ECO:0000256" key="6">
    <source>
        <dbReference type="ARBA" id="ARBA00022605"/>
    </source>
</evidence>
<dbReference type="GO" id="GO:0004795">
    <property type="term" value="F:threonine synthase activity"/>
    <property type="evidence" value="ECO:0007669"/>
    <property type="project" value="UniProtKB-EC"/>
</dbReference>
<sequence>MRYISTRGGADPVDFVTASLAGLAPDGGLYTPEEFPTIERPSQNEEYHVTAARVLKAFAGDTIEYDVIEDLAAKAYGAFAHQSVAPLTQIGQGKWMMELHHGPTLAFKDVAMRFIAQLYDYALGMRGERMTIVCATSGDTGGAAAAAFAGAENVDVMILHPHNRISPVQRVFMSATGASNIHNFALEGDFDQCQAIVKELFADEQTKRRLNLSGVNSINWTRIAAQSVYFATAQAQLGANAKIRFVVPSGNFGDALAGYVAARCGLLNGFECHVAVNANDAMARLLNGQDLKKGHTTPTVSPAMDIQVPSNFERLLFEAAGRDGDAVKTAYDQLAKDGVAPLPAKALGPLGCMGFTASAVTDEETFVEMQRTLDETGWQVCPHTAVGLHAARYADETDSVDVVLSTAHAAKFPETVKEAIGQDAPLPLRAHEFTSRPEVFETGPMDIAHVKERMVALSRVTA</sequence>
<evidence type="ECO:0000256" key="8">
    <source>
        <dbReference type="ARBA" id="ARBA00022898"/>
    </source>
</evidence>
<evidence type="ECO:0000256" key="4">
    <source>
        <dbReference type="ARBA" id="ARBA00013028"/>
    </source>
</evidence>
<keyword evidence="7" id="KW-0791">Threonine biosynthesis</keyword>
<dbReference type="InterPro" id="IPR036052">
    <property type="entry name" value="TrpB-like_PALP_sf"/>
</dbReference>
<proteinExistence type="inferred from homology"/>
<keyword evidence="6" id="KW-0028">Amino-acid biosynthesis</keyword>
<dbReference type="RefSeq" id="WP_382166261.1">
    <property type="nucleotide sequence ID" value="NZ_JBHTBR010000002.1"/>
</dbReference>
<keyword evidence="9 14" id="KW-0456">Lyase</keyword>
<dbReference type="PANTHER" id="PTHR42690:SF1">
    <property type="entry name" value="THREONINE SYNTHASE-LIKE 2"/>
    <property type="match status" value="1"/>
</dbReference>
<dbReference type="EC" id="4.2.3.1" evidence="4 11"/>
<comment type="caution">
    <text evidence="14">The sequence shown here is derived from an EMBL/GenBank/DDBJ whole genome shotgun (WGS) entry which is preliminary data.</text>
</comment>
<dbReference type="InterPro" id="IPR000634">
    <property type="entry name" value="Ser/Thr_deHydtase_PyrdxlP-BS"/>
</dbReference>
<gene>
    <name evidence="14" type="primary">thrC</name>
    <name evidence="14" type="ORF">ACFQS8_05520</name>
</gene>